<keyword evidence="4 5" id="KW-0472">Membrane</keyword>
<dbReference type="InterPro" id="IPR007656">
    <property type="entry name" value="GTD-bd"/>
</dbReference>
<feature type="domain" description="GTD-binding" evidence="6">
    <location>
        <begin position="147"/>
        <end position="243"/>
    </location>
</feature>
<keyword evidence="3 5" id="KW-1133">Transmembrane helix</keyword>
<accession>A0A9D5HS21</accession>
<evidence type="ECO:0000256" key="3">
    <source>
        <dbReference type="ARBA" id="ARBA00022989"/>
    </source>
</evidence>
<evidence type="ECO:0000256" key="4">
    <source>
        <dbReference type="ARBA" id="ARBA00023136"/>
    </source>
</evidence>
<dbReference type="PANTHER" id="PTHR31422:SF2">
    <property type="entry name" value="PROTEIN FLOURY 1-LIKE"/>
    <property type="match status" value="1"/>
</dbReference>
<feature type="transmembrane region" description="Helical" evidence="5">
    <location>
        <begin position="7"/>
        <end position="28"/>
    </location>
</feature>
<dbReference type="GO" id="GO:0016020">
    <property type="term" value="C:membrane"/>
    <property type="evidence" value="ECO:0007669"/>
    <property type="project" value="UniProtKB-SubCell"/>
</dbReference>
<feature type="transmembrane region" description="Helical" evidence="5">
    <location>
        <begin position="34"/>
        <end position="53"/>
    </location>
</feature>
<protein>
    <recommendedName>
        <fullName evidence="6">GTD-binding domain-containing protein</fullName>
    </recommendedName>
</protein>
<dbReference type="GO" id="GO:0080115">
    <property type="term" value="F:myosin XI tail binding"/>
    <property type="evidence" value="ECO:0007669"/>
    <property type="project" value="UniProtKB-ARBA"/>
</dbReference>
<proteinExistence type="predicted"/>
<evidence type="ECO:0000256" key="2">
    <source>
        <dbReference type="ARBA" id="ARBA00022692"/>
    </source>
</evidence>
<evidence type="ECO:0000313" key="8">
    <source>
        <dbReference type="Proteomes" id="UP001085076"/>
    </source>
</evidence>
<dbReference type="OrthoDB" id="10595910at2759"/>
<organism evidence="7 8">
    <name type="scientific">Dioscorea zingiberensis</name>
    <dbReference type="NCBI Taxonomy" id="325984"/>
    <lineage>
        <taxon>Eukaryota</taxon>
        <taxon>Viridiplantae</taxon>
        <taxon>Streptophyta</taxon>
        <taxon>Embryophyta</taxon>
        <taxon>Tracheophyta</taxon>
        <taxon>Spermatophyta</taxon>
        <taxon>Magnoliopsida</taxon>
        <taxon>Liliopsida</taxon>
        <taxon>Dioscoreales</taxon>
        <taxon>Dioscoreaceae</taxon>
        <taxon>Dioscorea</taxon>
    </lineage>
</organism>
<evidence type="ECO:0000256" key="5">
    <source>
        <dbReference type="SAM" id="Phobius"/>
    </source>
</evidence>
<evidence type="ECO:0000259" key="6">
    <source>
        <dbReference type="PROSITE" id="PS51775"/>
    </source>
</evidence>
<name>A0A9D5HS21_9LILI</name>
<reference evidence="7" key="1">
    <citation type="submission" date="2021-03" db="EMBL/GenBank/DDBJ databases">
        <authorList>
            <person name="Li Z."/>
            <person name="Yang C."/>
        </authorList>
    </citation>
    <scope>NUCLEOTIDE SEQUENCE</scope>
    <source>
        <strain evidence="7">Dzin_1.0</strain>
        <tissue evidence="7">Leaf</tissue>
    </source>
</reference>
<reference evidence="7" key="2">
    <citation type="journal article" date="2022" name="Hortic Res">
        <title>The genome of Dioscorea zingiberensis sheds light on the biosynthesis, origin and evolution of the medicinally important diosgenin saponins.</title>
        <authorList>
            <person name="Li Y."/>
            <person name="Tan C."/>
            <person name="Li Z."/>
            <person name="Guo J."/>
            <person name="Li S."/>
            <person name="Chen X."/>
            <person name="Wang C."/>
            <person name="Dai X."/>
            <person name="Yang H."/>
            <person name="Song W."/>
            <person name="Hou L."/>
            <person name="Xu J."/>
            <person name="Tong Z."/>
            <person name="Xu A."/>
            <person name="Yuan X."/>
            <person name="Wang W."/>
            <person name="Yang Q."/>
            <person name="Chen L."/>
            <person name="Sun Z."/>
            <person name="Wang K."/>
            <person name="Pan B."/>
            <person name="Chen J."/>
            <person name="Bao Y."/>
            <person name="Liu F."/>
            <person name="Qi X."/>
            <person name="Gang D.R."/>
            <person name="Wen J."/>
            <person name="Li J."/>
        </authorList>
    </citation>
    <scope>NUCLEOTIDE SEQUENCE</scope>
    <source>
        <strain evidence="7">Dzin_1.0</strain>
    </source>
</reference>
<comment type="subcellular location">
    <subcellularLocation>
        <location evidence="1">Membrane</location>
    </subcellularLocation>
</comment>
<evidence type="ECO:0000256" key="1">
    <source>
        <dbReference type="ARBA" id="ARBA00004370"/>
    </source>
</evidence>
<dbReference type="PANTHER" id="PTHR31422">
    <property type="entry name" value="BNAANNG28530D PROTEIN"/>
    <property type="match status" value="1"/>
</dbReference>
<dbReference type="EMBL" id="JAGGNH010000001">
    <property type="protein sequence ID" value="KAJ0987255.1"/>
    <property type="molecule type" value="Genomic_DNA"/>
</dbReference>
<keyword evidence="2 5" id="KW-0812">Transmembrane</keyword>
<dbReference type="AlphaFoldDB" id="A0A9D5HS21"/>
<dbReference type="Pfam" id="PF04576">
    <property type="entry name" value="Zein-binding"/>
    <property type="match status" value="1"/>
</dbReference>
<keyword evidence="8" id="KW-1185">Reference proteome</keyword>
<dbReference type="PROSITE" id="PS51775">
    <property type="entry name" value="GTD_BINDING"/>
    <property type="match status" value="1"/>
</dbReference>
<comment type="caution">
    <text evidence="7">The sequence shown here is derived from an EMBL/GenBank/DDBJ whole genome shotgun (WGS) entry which is preliminary data.</text>
</comment>
<evidence type="ECO:0000313" key="7">
    <source>
        <dbReference type="EMBL" id="KAJ0987255.1"/>
    </source>
</evidence>
<dbReference type="Proteomes" id="UP001085076">
    <property type="component" value="Miscellaneous, Linkage group lg01"/>
</dbReference>
<gene>
    <name evidence="7" type="ORF">J5N97_005611</name>
</gene>
<sequence>MQGQSCYLWPFTVLLVGVLAMFLGSSIYWRFEVFGSSCWKDACIVILMVYVVFSGLSGRQCRRRCEELEGLLRQSWKLTGNPNNDFGFGFCSHCADCSSHLSKMPSCNGCRCESPCKGSRNDILRRNGKCEKEDTMEGQEVIDEDEDIVWKLKKEIAKEKKIRNAMELELERERRAASWAADEALAKISRLQSEKWWAEMEANQERMKAEQNQLSYLWIIESLYNDLKMRGGNEVISENHLDS</sequence>